<dbReference type="EMBL" id="CM023488">
    <property type="protein sequence ID" value="KAH6923535.1"/>
    <property type="molecule type" value="Genomic_DNA"/>
</dbReference>
<sequence length="135" mass="14974">MAAGQVDVHEWYRGVDFDVGCRPAPVTGLCKASFVRWYFDVNAGECKQFVYGGCGGNQNRYETMRECEIACLRRHDNRCAARAEELWDKYKGDHSVAYVDAAAQGNRNYVVRVVTESGRILNAATVEAISALEAG</sequence>
<evidence type="ECO:0000313" key="2">
    <source>
        <dbReference type="Proteomes" id="UP000821845"/>
    </source>
</evidence>
<comment type="caution">
    <text evidence="1">The sequence shown here is derived from an EMBL/GenBank/DDBJ whole genome shotgun (WGS) entry which is preliminary data.</text>
</comment>
<evidence type="ECO:0000313" key="1">
    <source>
        <dbReference type="EMBL" id="KAH6923535.1"/>
    </source>
</evidence>
<accession>A0ACB7RM97</accession>
<dbReference type="Proteomes" id="UP000821845">
    <property type="component" value="Chromosome 8"/>
</dbReference>
<name>A0ACB7RM97_HYAAI</name>
<reference evidence="1" key="1">
    <citation type="submission" date="2020-05" db="EMBL/GenBank/DDBJ databases">
        <title>Large-scale comparative analyses of tick genomes elucidate their genetic diversity and vector capacities.</title>
        <authorList>
            <person name="Jia N."/>
            <person name="Wang J."/>
            <person name="Shi W."/>
            <person name="Du L."/>
            <person name="Sun Y."/>
            <person name="Zhan W."/>
            <person name="Jiang J."/>
            <person name="Wang Q."/>
            <person name="Zhang B."/>
            <person name="Ji P."/>
            <person name="Sakyi L.B."/>
            <person name="Cui X."/>
            <person name="Yuan T."/>
            <person name="Jiang B."/>
            <person name="Yang W."/>
            <person name="Lam T.T.-Y."/>
            <person name="Chang Q."/>
            <person name="Ding S."/>
            <person name="Wang X."/>
            <person name="Zhu J."/>
            <person name="Ruan X."/>
            <person name="Zhao L."/>
            <person name="Wei J."/>
            <person name="Que T."/>
            <person name="Du C."/>
            <person name="Cheng J."/>
            <person name="Dai P."/>
            <person name="Han X."/>
            <person name="Huang E."/>
            <person name="Gao Y."/>
            <person name="Liu J."/>
            <person name="Shao H."/>
            <person name="Ye R."/>
            <person name="Li L."/>
            <person name="Wei W."/>
            <person name="Wang X."/>
            <person name="Wang C."/>
            <person name="Yang T."/>
            <person name="Huo Q."/>
            <person name="Li W."/>
            <person name="Guo W."/>
            <person name="Chen H."/>
            <person name="Zhou L."/>
            <person name="Ni X."/>
            <person name="Tian J."/>
            <person name="Zhou Y."/>
            <person name="Sheng Y."/>
            <person name="Liu T."/>
            <person name="Pan Y."/>
            <person name="Xia L."/>
            <person name="Li J."/>
            <person name="Zhao F."/>
            <person name="Cao W."/>
        </authorList>
    </citation>
    <scope>NUCLEOTIDE SEQUENCE</scope>
    <source>
        <strain evidence="1">Hyas-2018</strain>
    </source>
</reference>
<gene>
    <name evidence="1" type="ORF">HPB50_002157</name>
</gene>
<organism evidence="1 2">
    <name type="scientific">Hyalomma asiaticum</name>
    <name type="common">Tick</name>
    <dbReference type="NCBI Taxonomy" id="266040"/>
    <lineage>
        <taxon>Eukaryota</taxon>
        <taxon>Metazoa</taxon>
        <taxon>Ecdysozoa</taxon>
        <taxon>Arthropoda</taxon>
        <taxon>Chelicerata</taxon>
        <taxon>Arachnida</taxon>
        <taxon>Acari</taxon>
        <taxon>Parasitiformes</taxon>
        <taxon>Ixodida</taxon>
        <taxon>Ixodoidea</taxon>
        <taxon>Ixodidae</taxon>
        <taxon>Hyalomminae</taxon>
        <taxon>Hyalomma</taxon>
    </lineage>
</organism>
<keyword evidence="2" id="KW-1185">Reference proteome</keyword>
<protein>
    <submittedName>
        <fullName evidence="1">Uncharacterized protein</fullName>
    </submittedName>
</protein>
<proteinExistence type="predicted"/>